<accession>A0A0K2XDV8</accession>
<reference evidence="5" key="1">
    <citation type="submission" date="2014-12" db="EMBL/GenBank/DDBJ databases">
        <title>Whole genome sequences of four Staphylococcus schleiferi canine isolates.</title>
        <authorList>
            <person name="Misic A.M."/>
            <person name="Cain C."/>
            <person name="Morris D.O."/>
            <person name="Rankin S."/>
            <person name="Beiting D."/>
        </authorList>
    </citation>
    <scope>NUCLEOTIDE SEQUENCE</scope>
    <source>
        <strain evidence="3">ASB11</strain>
        <strain evidence="4">ASB13</strain>
        <strain evidence="6">ASB7</strain>
        <strain evidence="5">ASB9</strain>
    </source>
</reference>
<keyword evidence="2" id="KW-0812">Transmembrane</keyword>
<protein>
    <submittedName>
        <fullName evidence="6">Membrane protein</fullName>
    </submittedName>
</protein>
<dbReference type="OrthoDB" id="5372824at2"/>
<evidence type="ECO:0000313" key="6">
    <source>
        <dbReference type="EMBL" id="CRF52049.1"/>
    </source>
</evidence>
<feature type="transmembrane region" description="Helical" evidence="2">
    <location>
        <begin position="153"/>
        <end position="171"/>
    </location>
</feature>
<sequence length="357" mass="39691">MNEQENKLNETLAFLTQKGIKTIAQDTKLANPKIRAILEKDFGAVQRVHAVGFLQIFEKEYGVDLSQWLVEYDKNAPFDKSKSTAPLETTEKPKKEEPPTAKAKLESAPTPQEKRQEPRQEPKPTQESPSPFLDTKRVGEPIAHSPQPKTSKLYFILPLVLVIGALVFYFGQHGFQTQTNASPESKAQTPTPSNNLESESKAATTPQPSAETSAQKAAPSTPSTTNGEETPKDTAQPATTPKEDTPQTTPSTEPAKSAPSEAKETEYPTILITPKGDLWVETIDLKTKQKNQMVLKEPFTLDTQGHSWLLAFGHGHLSVESGNKHLDFNRTQPVRLLYTPKRGFRRLSLAHYKERSQ</sequence>
<keyword evidence="2" id="KW-1133">Transmembrane helix</keyword>
<reference evidence="7" key="2">
    <citation type="submission" date="2014-12" db="EMBL/GenBank/DDBJ databases">
        <authorList>
            <person name="Smet A."/>
        </authorList>
    </citation>
    <scope>NUCLEOTIDE SEQUENCE [LARGE SCALE GENOMIC DNA]</scope>
</reference>
<dbReference type="Proteomes" id="UP000045175">
    <property type="component" value="Unassembled WGS sequence"/>
</dbReference>
<proteinExistence type="predicted"/>
<evidence type="ECO:0000313" key="4">
    <source>
        <dbReference type="EMBL" id="CRF43014.1"/>
    </source>
</evidence>
<dbReference type="RefSeq" id="WP_053941613.1">
    <property type="nucleotide sequence ID" value="NZ_BSCV01000033.1"/>
</dbReference>
<evidence type="ECO:0000256" key="1">
    <source>
        <dbReference type="SAM" id="MobiDB-lite"/>
    </source>
</evidence>
<dbReference type="EMBL" id="CDMG01000002">
    <property type="protein sequence ID" value="CRF52049.1"/>
    <property type="molecule type" value="Genomic_DNA"/>
</dbReference>
<dbReference type="Proteomes" id="UP000038622">
    <property type="component" value="Unassembled WGS sequence"/>
</dbReference>
<dbReference type="GeneID" id="82131211"/>
<evidence type="ECO:0000313" key="5">
    <source>
        <dbReference type="EMBL" id="CRF44722.1"/>
    </source>
</evidence>
<evidence type="ECO:0000313" key="7">
    <source>
        <dbReference type="Proteomes" id="UP000038622"/>
    </source>
</evidence>
<organism evidence="5 8">
    <name type="scientific">Helicobacter ailurogastricus</name>
    <dbReference type="NCBI Taxonomy" id="1578720"/>
    <lineage>
        <taxon>Bacteria</taxon>
        <taxon>Pseudomonadati</taxon>
        <taxon>Campylobacterota</taxon>
        <taxon>Epsilonproteobacteria</taxon>
        <taxon>Campylobacterales</taxon>
        <taxon>Helicobacteraceae</taxon>
        <taxon>Helicobacter</taxon>
    </lineage>
</organism>
<feature type="region of interest" description="Disordered" evidence="1">
    <location>
        <begin position="178"/>
        <end position="268"/>
    </location>
</feature>
<dbReference type="EMBL" id="CDML01000003">
    <property type="protein sequence ID" value="CRF40365.1"/>
    <property type="molecule type" value="Genomic_DNA"/>
</dbReference>
<feature type="compositionally biased region" description="Basic and acidic residues" evidence="1">
    <location>
        <begin position="112"/>
        <end position="124"/>
    </location>
</feature>
<feature type="compositionally biased region" description="Polar residues" evidence="1">
    <location>
        <begin position="178"/>
        <end position="228"/>
    </location>
</feature>
<evidence type="ECO:0000313" key="3">
    <source>
        <dbReference type="EMBL" id="CRF40365.1"/>
    </source>
</evidence>
<dbReference type="Proteomes" id="UP000041394">
    <property type="component" value="Unassembled WGS sequence"/>
</dbReference>
<dbReference type="EMBL" id="CDMH01000055">
    <property type="protein sequence ID" value="CRF43014.1"/>
    <property type="molecule type" value="Genomic_DNA"/>
</dbReference>
<keyword evidence="7" id="KW-1185">Reference proteome</keyword>
<evidence type="ECO:0000313" key="9">
    <source>
        <dbReference type="Proteomes" id="UP000043437"/>
    </source>
</evidence>
<name>A0A0K2XDV8_9HELI</name>
<dbReference type="STRING" id="1578720.HAL011_01190"/>
<reference evidence="8 9" key="3">
    <citation type="submission" date="2014-12" db="EMBL/GenBank/DDBJ databases">
        <authorList>
            <person name="Jaenicke S."/>
        </authorList>
    </citation>
    <scope>NUCLEOTIDE SEQUENCE [LARGE SCALE GENOMIC DNA]</scope>
</reference>
<feature type="region of interest" description="Disordered" evidence="1">
    <location>
        <begin position="79"/>
        <end position="148"/>
    </location>
</feature>
<dbReference type="AlphaFoldDB" id="A0A0K2XDV8"/>
<evidence type="ECO:0000256" key="2">
    <source>
        <dbReference type="SAM" id="Phobius"/>
    </source>
</evidence>
<evidence type="ECO:0000313" key="8">
    <source>
        <dbReference type="Proteomes" id="UP000041394"/>
    </source>
</evidence>
<gene>
    <name evidence="3" type="ORF">HAL011_01190</name>
    <name evidence="4" type="ORF">HAL013_12350</name>
    <name evidence="6" type="ORF">HAL07_01750</name>
    <name evidence="5" type="ORF">HAL09_13300</name>
</gene>
<feature type="compositionally biased region" description="Basic and acidic residues" evidence="1">
    <location>
        <begin position="89"/>
        <end position="105"/>
    </location>
</feature>
<keyword evidence="2" id="KW-0472">Membrane</keyword>
<dbReference type="Proteomes" id="UP000043437">
    <property type="component" value="Unassembled WGS sequence"/>
</dbReference>
<dbReference type="EMBL" id="CDMN01000055">
    <property type="protein sequence ID" value="CRF44722.1"/>
    <property type="molecule type" value="Genomic_DNA"/>
</dbReference>